<protein>
    <submittedName>
        <fullName evidence="7">CoA ester lyase</fullName>
    </submittedName>
</protein>
<dbReference type="Pfam" id="PF03328">
    <property type="entry name" value="HpcH_HpaI"/>
    <property type="match status" value="1"/>
</dbReference>
<dbReference type="PANTHER" id="PTHR32308">
    <property type="entry name" value="LYASE BETA SUBUNIT, PUTATIVE (AFU_ORTHOLOGUE AFUA_4G13030)-RELATED"/>
    <property type="match status" value="1"/>
</dbReference>
<sequence>MRSKLFVPGIRPELFAKACAGEADAVSFDLEDAVPPARKAEARRAVAAFLSAQPRPAQGKDVVVRVNPVGTAEFEDDLATLLPLPVDLLNLPRVESAETVHAAVAAIERHASAQGHATPLRLLVNIETPRGLRRAAGIAGAHPRIAGLQLGLGDLFEPHGIRRNEQAHVRMAMFQVAMAAAEAGVFACDGAHPDYTDDAGFVQEARMSRALGFAGKSCIHPRQVSWANAAFAPTAEELDWARRVIDAAAVADAQGKTVFSVDGRMVDPPYLRRAQRLLADAGERA</sequence>
<dbReference type="GO" id="GO:0006107">
    <property type="term" value="P:oxaloacetate metabolic process"/>
    <property type="evidence" value="ECO:0007669"/>
    <property type="project" value="TreeGrafter"/>
</dbReference>
<keyword evidence="8" id="KW-1185">Reference proteome</keyword>
<organism evidence="7 8">
    <name type="scientific">Luteimonas aestuarii</name>
    <dbReference type="NCBI Taxonomy" id="453837"/>
    <lineage>
        <taxon>Bacteria</taxon>
        <taxon>Pseudomonadati</taxon>
        <taxon>Pseudomonadota</taxon>
        <taxon>Gammaproteobacteria</taxon>
        <taxon>Lysobacterales</taxon>
        <taxon>Lysobacteraceae</taxon>
        <taxon>Luteimonas</taxon>
    </lineage>
</organism>
<keyword evidence="7" id="KW-0456">Lyase</keyword>
<feature type="binding site" evidence="4">
    <location>
        <position position="127"/>
    </location>
    <ligand>
        <name>substrate</name>
    </ligand>
</feature>
<feature type="domain" description="HpcH/HpaI aldolase/citrate lyase" evidence="6">
    <location>
        <begin position="2"/>
        <end position="221"/>
    </location>
</feature>
<feature type="binding site" evidence="4">
    <location>
        <position position="65"/>
    </location>
    <ligand>
        <name>substrate</name>
    </ligand>
</feature>
<dbReference type="OrthoDB" id="348111at2"/>
<keyword evidence="2 5" id="KW-0479">Metal-binding</keyword>
<dbReference type="PANTHER" id="PTHR32308:SF0">
    <property type="entry name" value="HPCH_HPAI ALDOLASE_CITRATE LYASE DOMAIN-CONTAINING PROTEIN"/>
    <property type="match status" value="1"/>
</dbReference>
<dbReference type="Proteomes" id="UP000294796">
    <property type="component" value="Unassembled WGS sequence"/>
</dbReference>
<evidence type="ECO:0000256" key="2">
    <source>
        <dbReference type="ARBA" id="ARBA00022723"/>
    </source>
</evidence>
<gene>
    <name evidence="7" type="ORF">E2F46_11970</name>
</gene>
<evidence type="ECO:0000256" key="4">
    <source>
        <dbReference type="PIRSR" id="PIRSR015582-1"/>
    </source>
</evidence>
<evidence type="ECO:0000313" key="7">
    <source>
        <dbReference type="EMBL" id="TDK23077.1"/>
    </source>
</evidence>
<dbReference type="PIRSF" id="PIRSF015582">
    <property type="entry name" value="Cit_lyase_B"/>
    <property type="match status" value="1"/>
</dbReference>
<evidence type="ECO:0000256" key="5">
    <source>
        <dbReference type="PIRSR" id="PIRSR015582-2"/>
    </source>
</evidence>
<feature type="binding site" evidence="5">
    <location>
        <position position="154"/>
    </location>
    <ligand>
        <name>Mg(2+)</name>
        <dbReference type="ChEBI" id="CHEBI:18420"/>
    </ligand>
</feature>
<dbReference type="GO" id="GO:0016829">
    <property type="term" value="F:lyase activity"/>
    <property type="evidence" value="ECO:0007669"/>
    <property type="project" value="UniProtKB-KW"/>
</dbReference>
<dbReference type="InterPro" id="IPR011206">
    <property type="entry name" value="Citrate_lyase_beta/mcl1/mcl2"/>
</dbReference>
<dbReference type="InterPro" id="IPR005000">
    <property type="entry name" value="Aldolase/citrate-lyase_domain"/>
</dbReference>
<dbReference type="GO" id="GO:0000287">
    <property type="term" value="F:magnesium ion binding"/>
    <property type="evidence" value="ECO:0007669"/>
    <property type="project" value="TreeGrafter"/>
</dbReference>
<proteinExistence type="predicted"/>
<dbReference type="SUPFAM" id="SSF51621">
    <property type="entry name" value="Phosphoenolpyruvate/pyruvate domain"/>
    <property type="match status" value="1"/>
</dbReference>
<feature type="binding site" evidence="5">
    <location>
        <position position="127"/>
    </location>
    <ligand>
        <name>Mg(2+)</name>
        <dbReference type="ChEBI" id="CHEBI:18420"/>
    </ligand>
</feature>
<comment type="caution">
    <text evidence="7">The sequence shown here is derived from an EMBL/GenBank/DDBJ whole genome shotgun (WGS) entry which is preliminary data.</text>
</comment>
<keyword evidence="3 5" id="KW-0460">Magnesium</keyword>
<evidence type="ECO:0000256" key="3">
    <source>
        <dbReference type="ARBA" id="ARBA00022842"/>
    </source>
</evidence>
<dbReference type="InterPro" id="IPR040442">
    <property type="entry name" value="Pyrv_kinase-like_dom_sf"/>
</dbReference>
<dbReference type="EMBL" id="SMTF01000010">
    <property type="protein sequence ID" value="TDK23077.1"/>
    <property type="molecule type" value="Genomic_DNA"/>
</dbReference>
<evidence type="ECO:0000313" key="8">
    <source>
        <dbReference type="Proteomes" id="UP000294796"/>
    </source>
</evidence>
<dbReference type="RefSeq" id="WP_133322334.1">
    <property type="nucleotide sequence ID" value="NZ_SMTF01000010.1"/>
</dbReference>
<evidence type="ECO:0000256" key="1">
    <source>
        <dbReference type="ARBA" id="ARBA00001946"/>
    </source>
</evidence>
<name>A0A4R5TKJ0_9GAMM</name>
<comment type="cofactor">
    <cofactor evidence="1">
        <name>Mg(2+)</name>
        <dbReference type="ChEBI" id="CHEBI:18420"/>
    </cofactor>
</comment>
<dbReference type="AlphaFoldDB" id="A0A4R5TKJ0"/>
<reference evidence="7 8" key="1">
    <citation type="submission" date="2019-03" db="EMBL/GenBank/DDBJ databases">
        <title>Luteimonas zhaokaii sp.nov., isolated from the rectal contents of Plateau pika in Yushu, Qinghai Province, China.</title>
        <authorList>
            <person name="Zhang G."/>
        </authorList>
    </citation>
    <scope>NUCLEOTIDE SEQUENCE [LARGE SCALE GENOMIC DNA]</scope>
    <source>
        <strain evidence="7 8">B9</strain>
    </source>
</reference>
<dbReference type="InterPro" id="IPR015813">
    <property type="entry name" value="Pyrv/PenolPyrv_kinase-like_dom"/>
</dbReference>
<dbReference type="Gene3D" id="3.20.20.60">
    <property type="entry name" value="Phosphoenolpyruvate-binding domains"/>
    <property type="match status" value="1"/>
</dbReference>
<evidence type="ECO:0000259" key="6">
    <source>
        <dbReference type="Pfam" id="PF03328"/>
    </source>
</evidence>
<accession>A0A4R5TKJ0</accession>